<proteinExistence type="predicted"/>
<dbReference type="PANTHER" id="PTHR43792">
    <property type="entry name" value="GNAT FAMILY, PUTATIVE (AFU_ORTHOLOGUE AFUA_3G00765)-RELATED-RELATED"/>
    <property type="match status" value="1"/>
</dbReference>
<organism evidence="2 3">
    <name type="scientific">Photobacterium alginatilyticum</name>
    <dbReference type="NCBI Taxonomy" id="1775171"/>
    <lineage>
        <taxon>Bacteria</taxon>
        <taxon>Pseudomonadati</taxon>
        <taxon>Pseudomonadota</taxon>
        <taxon>Gammaproteobacteria</taxon>
        <taxon>Vibrionales</taxon>
        <taxon>Vibrionaceae</taxon>
        <taxon>Photobacterium</taxon>
    </lineage>
</organism>
<gene>
    <name evidence="2" type="ORF">EIZ48_28620</name>
</gene>
<evidence type="ECO:0000313" key="3">
    <source>
        <dbReference type="Proteomes" id="UP000738517"/>
    </source>
</evidence>
<dbReference type="InterPro" id="IPR000182">
    <property type="entry name" value="GNAT_dom"/>
</dbReference>
<reference evidence="2 3" key="1">
    <citation type="journal article" date="2017" name="Int. J. Syst. Evol. Microbiol.">
        <title>Photobacterium alginatilyticum sp. nov., a marine bacterium isolated from bottom seawater.</title>
        <authorList>
            <person name="Wang X."/>
            <person name="Wang Y."/>
            <person name="Yang X."/>
            <person name="Sun H."/>
            <person name="Li B."/>
            <person name="Zhang X.H."/>
        </authorList>
    </citation>
    <scope>NUCLEOTIDE SEQUENCE [LARGE SCALE GENOMIC DNA]</scope>
    <source>
        <strain evidence="2 3">P03D4</strain>
    </source>
</reference>
<comment type="caution">
    <text evidence="2">The sequence shown here is derived from an EMBL/GenBank/DDBJ whole genome shotgun (WGS) entry which is preliminary data.</text>
</comment>
<protein>
    <submittedName>
        <fullName evidence="2">N-acetyltransferase</fullName>
    </submittedName>
</protein>
<dbReference type="PANTHER" id="PTHR43792:SF1">
    <property type="entry name" value="N-ACETYLTRANSFERASE DOMAIN-CONTAINING PROTEIN"/>
    <property type="match status" value="1"/>
</dbReference>
<dbReference type="InterPro" id="IPR051531">
    <property type="entry name" value="N-acetyltransferase"/>
</dbReference>
<dbReference type="Gene3D" id="3.40.630.30">
    <property type="match status" value="1"/>
</dbReference>
<evidence type="ECO:0000313" key="2">
    <source>
        <dbReference type="EMBL" id="NBI56416.1"/>
    </source>
</evidence>
<dbReference type="InterPro" id="IPR016181">
    <property type="entry name" value="Acyl_CoA_acyltransferase"/>
</dbReference>
<sequence>MELETERLILRQWKQSDYSAFAEITADLEVMRFFPAVLSKEESDKLAHKIETLINEKGWGFWAVELKNTSEFIGFVGLHYQDQNIPNTPFIEIGWRLSSKHWGKGYAPEAANEALKFAFDKLNEAEVYAFTTLQNKPSRKVMMKLGMEDTGLDFDHPALAKGHPLERHCLYKITETMWRESTA</sequence>
<evidence type="ECO:0000259" key="1">
    <source>
        <dbReference type="PROSITE" id="PS51186"/>
    </source>
</evidence>
<dbReference type="Pfam" id="PF13302">
    <property type="entry name" value="Acetyltransf_3"/>
    <property type="match status" value="1"/>
</dbReference>
<dbReference type="Proteomes" id="UP000738517">
    <property type="component" value="Unassembled WGS sequence"/>
</dbReference>
<keyword evidence="3" id="KW-1185">Reference proteome</keyword>
<dbReference type="PROSITE" id="PS51186">
    <property type="entry name" value="GNAT"/>
    <property type="match status" value="1"/>
</dbReference>
<name>A0ABW9YRC5_9GAMM</name>
<accession>A0ABW9YRC5</accession>
<dbReference type="EMBL" id="RSEJ01000155">
    <property type="protein sequence ID" value="NBI56416.1"/>
    <property type="molecule type" value="Genomic_DNA"/>
</dbReference>
<feature type="domain" description="N-acetyltransferase" evidence="1">
    <location>
        <begin position="8"/>
        <end position="166"/>
    </location>
</feature>
<dbReference type="SUPFAM" id="SSF55729">
    <property type="entry name" value="Acyl-CoA N-acyltransferases (Nat)"/>
    <property type="match status" value="1"/>
</dbReference>
<dbReference type="RefSeq" id="WP_160658765.1">
    <property type="nucleotide sequence ID" value="NZ_RSEJ01000155.1"/>
</dbReference>